<evidence type="ECO:0000313" key="3">
    <source>
        <dbReference type="Proteomes" id="UP001281761"/>
    </source>
</evidence>
<sequence>MFANPTQTILPTTPTPDHTFDGLALLSSVIVVMVTSVSEGRQRLRSDLIPSLLALSSHADSSLSTPATHSIGLLCGGNFSSMEVEGVLSSGIVERLCTRIESESSDVDLLPTLLVLDRLLCRLSDVIEAEKLNTTASKLDQKVNPDSLPRLCGDALARIEKAVLAVKKSVEGQRTPDKKTQEVQKEVGGMILRHFSSSMPSPSRKDIDAIGIESPAARRENEAEREKEKEEFVRKMREMEAERDKEKREMEEMKKTNERLIEKGRQQEEKEKQEKVRDEERKREETKTKEEERKREVERKREDERKKKEEEEEEKRRNVKEGAAAIEVFTQEKYAVAGNVFTKSVKGTYHLLSHSFGHTVVRITLIIRAIQSNYYFGIISTGLTEKAIAGKMWFLNEKGGAGWNCLASVRKSKQNNKDAHKGSACKAGAVGQRVVLEADGREGKRTLKLSQDGETQPVFFSNIPVPFRFLVWAYADNDAVEIVSTEVLKEASMVGGTLEVVVD</sequence>
<name>A0ABQ9XPB6_9EUKA</name>
<feature type="region of interest" description="Disordered" evidence="1">
    <location>
        <begin position="213"/>
        <end position="319"/>
    </location>
</feature>
<organism evidence="2 3">
    <name type="scientific">Blattamonas nauphoetae</name>
    <dbReference type="NCBI Taxonomy" id="2049346"/>
    <lineage>
        <taxon>Eukaryota</taxon>
        <taxon>Metamonada</taxon>
        <taxon>Preaxostyla</taxon>
        <taxon>Oxymonadida</taxon>
        <taxon>Blattamonas</taxon>
    </lineage>
</organism>
<dbReference type="EMBL" id="JARBJD010000101">
    <property type="protein sequence ID" value="KAK2952644.1"/>
    <property type="molecule type" value="Genomic_DNA"/>
</dbReference>
<feature type="compositionally biased region" description="Basic and acidic residues" evidence="1">
    <location>
        <begin position="216"/>
        <end position="319"/>
    </location>
</feature>
<proteinExistence type="predicted"/>
<keyword evidence="3" id="KW-1185">Reference proteome</keyword>
<reference evidence="2 3" key="1">
    <citation type="journal article" date="2022" name="bioRxiv">
        <title>Genomics of Preaxostyla Flagellates Illuminates Evolutionary Transitions and the Path Towards Mitochondrial Loss.</title>
        <authorList>
            <person name="Novak L.V.F."/>
            <person name="Treitli S.C."/>
            <person name="Pyrih J."/>
            <person name="Halakuc P."/>
            <person name="Pipaliya S.V."/>
            <person name="Vacek V."/>
            <person name="Brzon O."/>
            <person name="Soukal P."/>
            <person name="Eme L."/>
            <person name="Dacks J.B."/>
            <person name="Karnkowska A."/>
            <person name="Elias M."/>
            <person name="Hampl V."/>
        </authorList>
    </citation>
    <scope>NUCLEOTIDE SEQUENCE [LARGE SCALE GENOMIC DNA]</scope>
    <source>
        <strain evidence="2">NAU3</strain>
        <tissue evidence="2">Gut</tissue>
    </source>
</reference>
<evidence type="ECO:0000313" key="2">
    <source>
        <dbReference type="EMBL" id="KAK2952644.1"/>
    </source>
</evidence>
<evidence type="ECO:0000256" key="1">
    <source>
        <dbReference type="SAM" id="MobiDB-lite"/>
    </source>
</evidence>
<protein>
    <submittedName>
        <fullName evidence="2">Uncharacterized protein</fullName>
    </submittedName>
</protein>
<accession>A0ABQ9XPB6</accession>
<dbReference type="Proteomes" id="UP001281761">
    <property type="component" value="Unassembled WGS sequence"/>
</dbReference>
<comment type="caution">
    <text evidence="2">The sequence shown here is derived from an EMBL/GenBank/DDBJ whole genome shotgun (WGS) entry which is preliminary data.</text>
</comment>
<gene>
    <name evidence="2" type="ORF">BLNAU_12472</name>
</gene>